<evidence type="ECO:0000313" key="1">
    <source>
        <dbReference type="EMBL" id="MDT7833489.1"/>
    </source>
</evidence>
<proteinExistence type="predicted"/>
<reference evidence="1 2" key="1">
    <citation type="submission" date="2023-09" db="EMBL/GenBank/DDBJ databases">
        <title>Novel taxa isolated from Blanes Bay.</title>
        <authorList>
            <person name="Rey-Velasco X."/>
            <person name="Lucena T."/>
        </authorList>
    </citation>
    <scope>NUCLEOTIDE SEQUENCE [LARGE SCALE GENOMIC DNA]</scope>
    <source>
        <strain evidence="1 2">S356</strain>
    </source>
</reference>
<evidence type="ECO:0008006" key="3">
    <source>
        <dbReference type="Google" id="ProtNLM"/>
    </source>
</evidence>
<gene>
    <name evidence="1" type="ORF">RQM59_13970</name>
</gene>
<evidence type="ECO:0000313" key="2">
    <source>
        <dbReference type="Proteomes" id="UP001257277"/>
    </source>
</evidence>
<protein>
    <recommendedName>
        <fullName evidence="3">Aldolase</fullName>
    </recommendedName>
</protein>
<dbReference type="InterPro" id="IPR027417">
    <property type="entry name" value="P-loop_NTPase"/>
</dbReference>
<sequence length="377" mass="43103">MSKDILFKDIEDKTVVWFENSNRYVVLEKRAAQIVKQLHENIAANTIANSLASDFDIPVEQAMGFVQDIERNIVLPNQEEQLGGSSVYSDVVIPVNFELYKTYKIDTLTFKIDFSSEFELSLVHPKFAHLEISGQEKINHHYHVFTQNERTFLYVEDTFIGAWAYSNIHYFQGKLSMEIVQHMHQKPEKDWLGVFHASAVSDGSNGMLFLGDSGNGKSTSLALLQAHNFHCVADDFVPVSALAQDIYSFPAAISIKKNSLDVLLPFYPELKTTAEYNFTRLKKIVRFLPPKNENAITQVPCKGFVFIKYDKHIDFELTEISSIEAFEKLIPDSWLSPIPQNVTSFLDWFATIPCYRIVYSNNERMISEVSKLFANVL</sequence>
<dbReference type="EMBL" id="JAVTTO010000006">
    <property type="protein sequence ID" value="MDT7833489.1"/>
    <property type="molecule type" value="Genomic_DNA"/>
</dbReference>
<accession>A0ABU3LIF5</accession>
<keyword evidence="2" id="KW-1185">Reference proteome</keyword>
<name>A0ABU3LIF5_9FLAO</name>
<dbReference type="RefSeq" id="WP_349242742.1">
    <property type="nucleotide sequence ID" value="NZ_JAVTTO010000006.1"/>
</dbReference>
<comment type="caution">
    <text evidence="1">The sequence shown here is derived from an EMBL/GenBank/DDBJ whole genome shotgun (WGS) entry which is preliminary data.</text>
</comment>
<organism evidence="1 2">
    <name type="scientific">Asprobacillus argus</name>
    <dbReference type="NCBI Taxonomy" id="3076534"/>
    <lineage>
        <taxon>Bacteria</taxon>
        <taxon>Pseudomonadati</taxon>
        <taxon>Bacteroidota</taxon>
        <taxon>Flavobacteriia</taxon>
        <taxon>Flavobacteriales</taxon>
        <taxon>Flavobacteriaceae</taxon>
        <taxon>Asprobacillus</taxon>
    </lineage>
</organism>
<dbReference type="SUPFAM" id="SSF53795">
    <property type="entry name" value="PEP carboxykinase-like"/>
    <property type="match status" value="1"/>
</dbReference>
<dbReference type="Proteomes" id="UP001257277">
    <property type="component" value="Unassembled WGS sequence"/>
</dbReference>
<dbReference type="Gene3D" id="3.40.50.300">
    <property type="entry name" value="P-loop containing nucleotide triphosphate hydrolases"/>
    <property type="match status" value="1"/>
</dbReference>